<sequence>MDPEDLRFRCNGPSAAFVIKAKLSTEPPELPVQMAEPARPVPLAVVVCLRESGHANHDYIRTCHPDGRPFHMASLPGHIFNDSWSIGDAGGFYMLVDARTLGVVVGDHPEGAAMVPAASNDIPPGLLSFFATHRGGRAGGSSAGRAIRRCLGN</sequence>
<accession>A0ABR1GJJ7</accession>
<comment type="caution">
    <text evidence="1">The sequence shown here is derived from an EMBL/GenBank/DDBJ whole genome shotgun (WGS) entry which is preliminary data.</text>
</comment>
<keyword evidence="2" id="KW-1185">Reference proteome</keyword>
<dbReference type="Proteomes" id="UP001498476">
    <property type="component" value="Unassembled WGS sequence"/>
</dbReference>
<protein>
    <submittedName>
        <fullName evidence="1">Uncharacterized protein</fullName>
    </submittedName>
</protein>
<gene>
    <name evidence="1" type="ORF">QQX98_012183</name>
</gene>
<name>A0ABR1GJJ7_9HYPO</name>
<evidence type="ECO:0000313" key="2">
    <source>
        <dbReference type="Proteomes" id="UP001498476"/>
    </source>
</evidence>
<reference evidence="1 2" key="1">
    <citation type="journal article" date="2025" name="Microbiol. Resour. Announc.">
        <title>Draft genome sequences for Neonectria magnoliae and Neonectria punicea, canker pathogens of Liriodendron tulipifera and Acer saccharum in West Virginia.</title>
        <authorList>
            <person name="Petronek H.M."/>
            <person name="Kasson M.T."/>
            <person name="Metheny A.M."/>
            <person name="Stauder C.M."/>
            <person name="Lovett B."/>
            <person name="Lynch S.C."/>
            <person name="Garnas J.R."/>
            <person name="Kasson L.R."/>
            <person name="Stajich J.E."/>
        </authorList>
    </citation>
    <scope>NUCLEOTIDE SEQUENCE [LARGE SCALE GENOMIC DNA]</scope>
    <source>
        <strain evidence="1 2">NRRL 64653</strain>
    </source>
</reference>
<evidence type="ECO:0000313" key="1">
    <source>
        <dbReference type="EMBL" id="KAK7398432.1"/>
    </source>
</evidence>
<proteinExistence type="predicted"/>
<organism evidence="1 2">
    <name type="scientific">Neonectria punicea</name>
    <dbReference type="NCBI Taxonomy" id="979145"/>
    <lineage>
        <taxon>Eukaryota</taxon>
        <taxon>Fungi</taxon>
        <taxon>Dikarya</taxon>
        <taxon>Ascomycota</taxon>
        <taxon>Pezizomycotina</taxon>
        <taxon>Sordariomycetes</taxon>
        <taxon>Hypocreomycetidae</taxon>
        <taxon>Hypocreales</taxon>
        <taxon>Nectriaceae</taxon>
        <taxon>Neonectria</taxon>
    </lineage>
</organism>
<dbReference type="EMBL" id="JAZAVJ010000337">
    <property type="protein sequence ID" value="KAK7398432.1"/>
    <property type="molecule type" value="Genomic_DNA"/>
</dbReference>